<protein>
    <submittedName>
        <fullName evidence="3">Transglutaminase-like domain-containing protein</fullName>
    </submittedName>
</protein>
<keyword evidence="4" id="KW-1185">Reference proteome</keyword>
<feature type="transmembrane region" description="Helical" evidence="1">
    <location>
        <begin position="179"/>
        <end position="197"/>
    </location>
</feature>
<evidence type="ECO:0000256" key="1">
    <source>
        <dbReference type="SAM" id="Phobius"/>
    </source>
</evidence>
<feature type="transmembrane region" description="Helical" evidence="1">
    <location>
        <begin position="155"/>
        <end position="173"/>
    </location>
</feature>
<reference evidence="3 4" key="1">
    <citation type="submission" date="2022-10" db="EMBL/GenBank/DDBJ databases">
        <title>Luteolibacter flavescens strain MCCC 1K03193, whole genome shotgun sequencing project.</title>
        <authorList>
            <person name="Zhao G."/>
            <person name="Shen L."/>
        </authorList>
    </citation>
    <scope>NUCLEOTIDE SEQUENCE [LARGE SCALE GENOMIC DNA]</scope>
    <source>
        <strain evidence="3 4">MCCC 1K03193</strain>
    </source>
</reference>
<dbReference type="PANTHER" id="PTHR42736:SF1">
    <property type="entry name" value="PROTEIN-GLUTAMINE GAMMA-GLUTAMYLTRANSFERASE"/>
    <property type="match status" value="1"/>
</dbReference>
<evidence type="ECO:0000259" key="2">
    <source>
        <dbReference type="SMART" id="SM00460"/>
    </source>
</evidence>
<comment type="caution">
    <text evidence="3">The sequence shown here is derived from an EMBL/GenBank/DDBJ whole genome shotgun (WGS) entry which is preliminary data.</text>
</comment>
<feature type="domain" description="Transglutaminase-like" evidence="2">
    <location>
        <begin position="489"/>
        <end position="561"/>
    </location>
</feature>
<organism evidence="3 4">
    <name type="scientific">Luteolibacter flavescens</name>
    <dbReference type="NCBI Taxonomy" id="1859460"/>
    <lineage>
        <taxon>Bacteria</taxon>
        <taxon>Pseudomonadati</taxon>
        <taxon>Verrucomicrobiota</taxon>
        <taxon>Verrucomicrobiia</taxon>
        <taxon>Verrucomicrobiales</taxon>
        <taxon>Verrucomicrobiaceae</taxon>
        <taxon>Luteolibacter</taxon>
    </lineage>
</organism>
<keyword evidence="1" id="KW-0812">Transmembrane</keyword>
<keyword evidence="1" id="KW-0472">Membrane</keyword>
<name>A0ABT3FUK5_9BACT</name>
<evidence type="ECO:0000313" key="3">
    <source>
        <dbReference type="EMBL" id="MCW1887276.1"/>
    </source>
</evidence>
<feature type="transmembrane region" description="Helical" evidence="1">
    <location>
        <begin position="79"/>
        <end position="98"/>
    </location>
</feature>
<dbReference type="RefSeq" id="WP_264503232.1">
    <property type="nucleotide sequence ID" value="NZ_JAPDDS010000016.1"/>
</dbReference>
<dbReference type="Gene3D" id="3.10.620.30">
    <property type="match status" value="1"/>
</dbReference>
<proteinExistence type="predicted"/>
<keyword evidence="1" id="KW-1133">Transmembrane helix</keyword>
<accession>A0ABT3FUK5</accession>
<dbReference type="Proteomes" id="UP001207930">
    <property type="component" value="Unassembled WGS sequence"/>
</dbReference>
<dbReference type="SMART" id="SM00460">
    <property type="entry name" value="TGc"/>
    <property type="match status" value="1"/>
</dbReference>
<dbReference type="PANTHER" id="PTHR42736">
    <property type="entry name" value="PROTEIN-GLUTAMINE GAMMA-GLUTAMYLTRANSFERASE"/>
    <property type="match status" value="1"/>
</dbReference>
<sequence length="732" mass="82331">MTPPRFLLGAALLFWGVMTERVVPGLACAMLVEGAHWTRVRWNFGERAFLNAWRLSVLFLLVAMVLVVMDGARLNAMSIVFTWLPVVMMPLQFVQAYGMSSTTTLATFSMMVRRRRDHARKHGLPFREIRFGFGSVFFCSTLLASCLGSQAKLPYFYPLLIFLVAWGLIAASARRWRQIGFAMSFALLSAALLGRGGEMGLVKLYRFMAERGGSGDSGAGSEYARERRTSIGAMGRLKQSPEIVWRLIPEQGPLPKLLRLSSYNTYLDQGWQADLLPEDYPVESDGFNGVAEINNPERPDDLDDTFYIADPDLQDQKVAVARDLPRFRIRGATISRDFSLLPLPGNAASLHEFNPEEFERNPFGTFRLKPAQPVADARVLWHPEFSPELPPWKSMASIFERRRFDFPHGPLPEDAKKRVVVEPELQIPPGEAPAISQVTAEIGLRDLSFEDKIARVREFFAKEFSYTRYNRTRENFDPAKHGTLIGKFLTDTRAGHCEFFATSAALMLRDVGVPTRYVTGFVAAEIDPKTKQALLRGTHAHAWCRAWDAELERWVDVDVTPPDWLGLEGPPRMTRFQGLTDWFQQVREDLLVWRDKPGRMMWLTLGLLTPIVLGIAYIGRNLWKSRSRLEAEKARARGATVVSTPLTALEKPARKLLGERPTGTPLGPWLRRLSPLLASPDDLERALGLHQQMRFDVGNADAGLAAELQKLVERLKRELGTAKKGGLPAPTS</sequence>
<feature type="transmembrane region" description="Helical" evidence="1">
    <location>
        <begin position="600"/>
        <end position="619"/>
    </location>
</feature>
<dbReference type="EMBL" id="JAPDDS010000016">
    <property type="protein sequence ID" value="MCW1887276.1"/>
    <property type="molecule type" value="Genomic_DNA"/>
</dbReference>
<evidence type="ECO:0000313" key="4">
    <source>
        <dbReference type="Proteomes" id="UP001207930"/>
    </source>
</evidence>
<dbReference type="InterPro" id="IPR002931">
    <property type="entry name" value="Transglutaminase-like"/>
</dbReference>
<feature type="transmembrane region" description="Helical" evidence="1">
    <location>
        <begin position="53"/>
        <end position="72"/>
    </location>
</feature>
<dbReference type="InterPro" id="IPR052901">
    <property type="entry name" value="Bact_TGase-like"/>
</dbReference>
<feature type="transmembrane region" description="Helical" evidence="1">
    <location>
        <begin position="129"/>
        <end position="148"/>
    </location>
</feature>
<dbReference type="Pfam" id="PF01841">
    <property type="entry name" value="Transglut_core"/>
    <property type="match status" value="1"/>
</dbReference>
<dbReference type="InterPro" id="IPR038765">
    <property type="entry name" value="Papain-like_cys_pep_sf"/>
</dbReference>
<gene>
    <name evidence="3" type="ORF">OKA04_21235</name>
</gene>
<dbReference type="SUPFAM" id="SSF54001">
    <property type="entry name" value="Cysteine proteinases"/>
    <property type="match status" value="1"/>
</dbReference>